<organism evidence="2 3">
    <name type="scientific">Nakamurella aerolata</name>
    <dbReference type="NCBI Taxonomy" id="1656892"/>
    <lineage>
        <taxon>Bacteria</taxon>
        <taxon>Bacillati</taxon>
        <taxon>Actinomycetota</taxon>
        <taxon>Actinomycetes</taxon>
        <taxon>Nakamurellales</taxon>
        <taxon>Nakamurellaceae</taxon>
        <taxon>Nakamurella</taxon>
    </lineage>
</organism>
<keyword evidence="3" id="KW-1185">Reference proteome</keyword>
<dbReference type="Gene3D" id="1.25.10.90">
    <property type="match status" value="1"/>
</dbReference>
<dbReference type="AlphaFoldDB" id="A0A849AD65"/>
<accession>A0A849AD65</accession>
<feature type="region of interest" description="Disordered" evidence="1">
    <location>
        <begin position="215"/>
        <end position="248"/>
    </location>
</feature>
<dbReference type="PANTHER" id="PTHR34070:SF1">
    <property type="entry name" value="DNA ALKYLATION REPAIR PROTEIN"/>
    <property type="match status" value="1"/>
</dbReference>
<evidence type="ECO:0000313" key="3">
    <source>
        <dbReference type="Proteomes" id="UP000562984"/>
    </source>
</evidence>
<dbReference type="PANTHER" id="PTHR34070">
    <property type="entry name" value="ARMADILLO-TYPE FOLD"/>
    <property type="match status" value="1"/>
</dbReference>
<protein>
    <submittedName>
        <fullName evidence="2">DNA alkylation repair protein</fullName>
    </submittedName>
</protein>
<dbReference type="EMBL" id="JABEND010000002">
    <property type="protein sequence ID" value="NNG34812.1"/>
    <property type="molecule type" value="Genomic_DNA"/>
</dbReference>
<name>A0A849AD65_9ACTN</name>
<gene>
    <name evidence="2" type="ORF">HKD39_03570</name>
</gene>
<dbReference type="Pfam" id="PF08713">
    <property type="entry name" value="DNA_alkylation"/>
    <property type="match status" value="1"/>
</dbReference>
<evidence type="ECO:0000256" key="1">
    <source>
        <dbReference type="SAM" id="MobiDB-lite"/>
    </source>
</evidence>
<evidence type="ECO:0000313" key="2">
    <source>
        <dbReference type="EMBL" id="NNG34812.1"/>
    </source>
</evidence>
<dbReference type="InterPro" id="IPR016024">
    <property type="entry name" value="ARM-type_fold"/>
</dbReference>
<proteinExistence type="predicted"/>
<comment type="caution">
    <text evidence="2">The sequence shown here is derived from an EMBL/GenBank/DDBJ whole genome shotgun (WGS) entry which is preliminary data.</text>
</comment>
<sequence length="248" mass="27632">MTRSAGPLAAQVRAAIAAHADPARAEQQRAYMKSAMPYWGVPNPVLRTALKPLLACFAPSSRAEWQAGVRAIWDGAGHREERYAAIAFARHPSAERWQDAAALPLYRQLIVTGAWWDFVDEIAAHLVGTALREDPAAVRPVVERWASDPELWLRRTAILAQLRHRERTDRKLLRHAIIANLGDDSFWIRKAIGWALREYAKTDPAWVRAEVDRLSTRSGPAKPGRAAPATLSPLSRREALKNLPADPP</sequence>
<dbReference type="Proteomes" id="UP000562984">
    <property type="component" value="Unassembled WGS sequence"/>
</dbReference>
<dbReference type="SUPFAM" id="SSF48371">
    <property type="entry name" value="ARM repeat"/>
    <property type="match status" value="1"/>
</dbReference>
<dbReference type="InterPro" id="IPR014825">
    <property type="entry name" value="DNA_alkylation"/>
</dbReference>
<reference evidence="2 3" key="1">
    <citation type="submission" date="2020-05" db="EMBL/GenBank/DDBJ databases">
        <title>Nakamurella sp. DB0629 isolated from air conditioner.</title>
        <authorList>
            <person name="Kim D.H."/>
            <person name="Kim D.-U."/>
        </authorList>
    </citation>
    <scope>NUCLEOTIDE SEQUENCE [LARGE SCALE GENOMIC DNA]</scope>
    <source>
        <strain evidence="2 3">DB0629</strain>
    </source>
</reference>